<comment type="caution">
    <text evidence="2">The sequence shown here is derived from an EMBL/GenBank/DDBJ whole genome shotgun (WGS) entry which is preliminary data.</text>
</comment>
<feature type="region of interest" description="Disordered" evidence="1">
    <location>
        <begin position="187"/>
        <end position="216"/>
    </location>
</feature>
<evidence type="ECO:0000256" key="1">
    <source>
        <dbReference type="SAM" id="MobiDB-lite"/>
    </source>
</evidence>
<keyword evidence="3" id="KW-1185">Reference proteome</keyword>
<protein>
    <submittedName>
        <fullName evidence="2">Uncharacterized protein</fullName>
    </submittedName>
</protein>
<gene>
    <name evidence="2" type="ORF">Hypma_013939</name>
</gene>
<dbReference type="Proteomes" id="UP000076154">
    <property type="component" value="Unassembled WGS sequence"/>
</dbReference>
<evidence type="ECO:0000313" key="3">
    <source>
        <dbReference type="Proteomes" id="UP000076154"/>
    </source>
</evidence>
<feature type="compositionally biased region" description="Polar residues" evidence="1">
    <location>
        <begin position="187"/>
        <end position="197"/>
    </location>
</feature>
<evidence type="ECO:0000313" key="2">
    <source>
        <dbReference type="EMBL" id="RDB29831.1"/>
    </source>
</evidence>
<organism evidence="2 3">
    <name type="scientific">Hypsizygus marmoreus</name>
    <name type="common">White beech mushroom</name>
    <name type="synonym">Agaricus marmoreus</name>
    <dbReference type="NCBI Taxonomy" id="39966"/>
    <lineage>
        <taxon>Eukaryota</taxon>
        <taxon>Fungi</taxon>
        <taxon>Dikarya</taxon>
        <taxon>Basidiomycota</taxon>
        <taxon>Agaricomycotina</taxon>
        <taxon>Agaricomycetes</taxon>
        <taxon>Agaricomycetidae</taxon>
        <taxon>Agaricales</taxon>
        <taxon>Tricholomatineae</taxon>
        <taxon>Lyophyllaceae</taxon>
        <taxon>Hypsizygus</taxon>
    </lineage>
</organism>
<dbReference type="InParanoid" id="A0A369K5C8"/>
<proteinExistence type="predicted"/>
<dbReference type="EMBL" id="LUEZ02000009">
    <property type="protein sequence ID" value="RDB29831.1"/>
    <property type="molecule type" value="Genomic_DNA"/>
</dbReference>
<sequence>MIHPRHQGKSISSILRQDALPPLKHRTKQHFPTRQSLTITVSPIINQEQPDKQLPNEYSVINDPSDSTQAVSEIAPPNPDPRVFSYSHTMRTKALTPMTSPSLKPILKLLPRLQEGRNRVKPVATTLPRNSASYGEFRGSLADLPILPLHCPRSHPHTIHNQKNGSLDVDHSSFLLLTPHGWRSGSFSNNSGPTTSDILPASAPSHGTSANSGIPKPKSNCTGSFAPSCCCRLYIVGVRNFVVRSTQNISRA</sequence>
<dbReference type="AlphaFoldDB" id="A0A369K5C8"/>
<reference evidence="2" key="1">
    <citation type="submission" date="2018-04" db="EMBL/GenBank/DDBJ databases">
        <title>Whole genome sequencing of Hypsizygus marmoreus.</title>
        <authorList>
            <person name="Choi I.-G."/>
            <person name="Min B."/>
            <person name="Kim J.-G."/>
            <person name="Kim S."/>
            <person name="Oh Y.-L."/>
            <person name="Kong W.-S."/>
            <person name="Park H."/>
            <person name="Jeong J."/>
            <person name="Song E.-S."/>
        </authorList>
    </citation>
    <scope>NUCLEOTIDE SEQUENCE [LARGE SCALE GENOMIC DNA]</scope>
    <source>
        <strain evidence="2">51987-8</strain>
    </source>
</reference>
<accession>A0A369K5C8</accession>
<name>A0A369K5C8_HYPMA</name>